<evidence type="ECO:0000256" key="3">
    <source>
        <dbReference type="ARBA" id="ARBA00023163"/>
    </source>
</evidence>
<feature type="domain" description="HTH lacI-type" evidence="4">
    <location>
        <begin position="20"/>
        <end position="74"/>
    </location>
</feature>
<keyword evidence="2" id="KW-0238">DNA-binding</keyword>
<dbReference type="Gene3D" id="3.40.50.2300">
    <property type="match status" value="2"/>
</dbReference>
<dbReference type="SUPFAM" id="SSF47413">
    <property type="entry name" value="lambda repressor-like DNA-binding domains"/>
    <property type="match status" value="1"/>
</dbReference>
<accession>A0A3P5XEI7</accession>
<dbReference type="AlphaFoldDB" id="A0A3P5XEI7"/>
<dbReference type="Pfam" id="PF00356">
    <property type="entry name" value="LacI"/>
    <property type="match status" value="1"/>
</dbReference>
<evidence type="ECO:0000313" key="6">
    <source>
        <dbReference type="Proteomes" id="UP000280861"/>
    </source>
</evidence>
<evidence type="ECO:0000256" key="1">
    <source>
        <dbReference type="ARBA" id="ARBA00023015"/>
    </source>
</evidence>
<proteinExistence type="predicted"/>
<dbReference type="GO" id="GO:0000976">
    <property type="term" value="F:transcription cis-regulatory region binding"/>
    <property type="evidence" value="ECO:0007669"/>
    <property type="project" value="TreeGrafter"/>
</dbReference>
<dbReference type="EMBL" id="UXAU01000044">
    <property type="protein sequence ID" value="VDC33210.1"/>
    <property type="molecule type" value="Genomic_DNA"/>
</dbReference>
<keyword evidence="3" id="KW-0804">Transcription</keyword>
<dbReference type="PROSITE" id="PS50932">
    <property type="entry name" value="HTH_LACI_2"/>
    <property type="match status" value="1"/>
</dbReference>
<dbReference type="PANTHER" id="PTHR30146:SF109">
    <property type="entry name" value="HTH-TYPE TRANSCRIPTIONAL REGULATOR GALS"/>
    <property type="match status" value="1"/>
</dbReference>
<dbReference type="Pfam" id="PF13377">
    <property type="entry name" value="Peripla_BP_3"/>
    <property type="match status" value="1"/>
</dbReference>
<sequence length="342" mass="35274">MVGSLDLLAMSTPRLPNQRATIMDVAAAAGVSRQTVTRAMNDMTGISAVTRERVQSVAIKLGYTPSRFAKGLVQGASVSVGLAIPDLTNPYFPAFASSVVEAATELNWTVVVDDYGHGTASALDAVERLAPQVDAIIGYLGSDADKAQEIMGRRPVLALDVPESGAAGSISFDYDHAARLALEHVAGMGRTRVGFLDASGEGHAASRGSAIARAAVSLGIELTLCTAEASAAAAREVVRALLAESYRPDALLVFNDLMAAGALKAFEDRGVDVPRDCVVVGMDGIPLGELTSPELTTLSLDLRLVGRTAVGLLAGLLAGDVQAGAAGSAVILRHDLVVRQSA</sequence>
<evidence type="ECO:0000313" key="5">
    <source>
        <dbReference type="EMBL" id="VDC33210.1"/>
    </source>
</evidence>
<dbReference type="InterPro" id="IPR028082">
    <property type="entry name" value="Peripla_BP_I"/>
</dbReference>
<dbReference type="InterPro" id="IPR046335">
    <property type="entry name" value="LacI/GalR-like_sensor"/>
</dbReference>
<organism evidence="5 6">
    <name type="scientific">Arthrobacter ulcerisalmonis</name>
    <dbReference type="NCBI Taxonomy" id="2483813"/>
    <lineage>
        <taxon>Bacteria</taxon>
        <taxon>Bacillati</taxon>
        <taxon>Actinomycetota</taxon>
        <taxon>Actinomycetes</taxon>
        <taxon>Micrococcales</taxon>
        <taxon>Micrococcaceae</taxon>
        <taxon>Arthrobacter</taxon>
    </lineage>
</organism>
<dbReference type="SUPFAM" id="SSF53822">
    <property type="entry name" value="Periplasmic binding protein-like I"/>
    <property type="match status" value="1"/>
</dbReference>
<name>A0A3P5XEI7_9MICC</name>
<keyword evidence="1" id="KW-0805">Transcription regulation</keyword>
<evidence type="ECO:0000256" key="2">
    <source>
        <dbReference type="ARBA" id="ARBA00023125"/>
    </source>
</evidence>
<dbReference type="Gene3D" id="1.10.260.40">
    <property type="entry name" value="lambda repressor-like DNA-binding domains"/>
    <property type="match status" value="1"/>
</dbReference>
<dbReference type="GO" id="GO:0003700">
    <property type="term" value="F:DNA-binding transcription factor activity"/>
    <property type="evidence" value="ECO:0007669"/>
    <property type="project" value="TreeGrafter"/>
</dbReference>
<dbReference type="CDD" id="cd06267">
    <property type="entry name" value="PBP1_LacI_sugar_binding-like"/>
    <property type="match status" value="1"/>
</dbReference>
<dbReference type="PROSITE" id="PS00356">
    <property type="entry name" value="HTH_LACI_1"/>
    <property type="match status" value="1"/>
</dbReference>
<dbReference type="CDD" id="cd01392">
    <property type="entry name" value="HTH_LacI"/>
    <property type="match status" value="1"/>
</dbReference>
<dbReference type="SMART" id="SM00354">
    <property type="entry name" value="HTH_LACI"/>
    <property type="match status" value="1"/>
</dbReference>
<dbReference type="PANTHER" id="PTHR30146">
    <property type="entry name" value="LACI-RELATED TRANSCRIPTIONAL REPRESSOR"/>
    <property type="match status" value="1"/>
</dbReference>
<protein>
    <submittedName>
        <fullName evidence="5">Catabolite control protein A</fullName>
    </submittedName>
</protein>
<dbReference type="InterPro" id="IPR010982">
    <property type="entry name" value="Lambda_DNA-bd_dom_sf"/>
</dbReference>
<keyword evidence="6" id="KW-1185">Reference proteome</keyword>
<evidence type="ECO:0000259" key="4">
    <source>
        <dbReference type="PROSITE" id="PS50932"/>
    </source>
</evidence>
<dbReference type="InterPro" id="IPR000843">
    <property type="entry name" value="HTH_LacI"/>
</dbReference>
<gene>
    <name evidence="5" type="primary">ccpA_4</name>
    <name evidence="5" type="ORF">PSET11_03266</name>
</gene>
<reference evidence="5 6" key="1">
    <citation type="submission" date="2018-11" db="EMBL/GenBank/DDBJ databases">
        <authorList>
            <person name="Criscuolo A."/>
        </authorList>
    </citation>
    <scope>NUCLEOTIDE SEQUENCE [LARGE SCALE GENOMIC DNA]</scope>
    <source>
        <strain evidence="5">AT11b</strain>
    </source>
</reference>
<dbReference type="Proteomes" id="UP000280861">
    <property type="component" value="Unassembled WGS sequence"/>
</dbReference>